<dbReference type="eggNOG" id="COG1670">
    <property type="taxonomic scope" value="Bacteria"/>
</dbReference>
<keyword evidence="5" id="KW-0689">Ribosomal protein</keyword>
<dbReference type="PANTHER" id="PTHR43792:SF8">
    <property type="entry name" value="[RIBOSOMAL PROTEIN US5]-ALANINE N-ACETYLTRANSFERASE"/>
    <property type="match status" value="1"/>
</dbReference>
<keyword evidence="2" id="KW-0012">Acyltransferase</keyword>
<dbReference type="OrthoDB" id="9132139at2"/>
<gene>
    <name evidence="5" type="ORF">SacxiDRAFT_1967</name>
</gene>
<evidence type="ECO:0000256" key="2">
    <source>
        <dbReference type="ARBA" id="ARBA00023315"/>
    </source>
</evidence>
<dbReference type="InterPro" id="IPR051531">
    <property type="entry name" value="N-acetyltransferase"/>
</dbReference>
<evidence type="ECO:0000259" key="4">
    <source>
        <dbReference type="PROSITE" id="PS51186"/>
    </source>
</evidence>
<dbReference type="Gene3D" id="3.40.630.30">
    <property type="match status" value="1"/>
</dbReference>
<keyword evidence="1 5" id="KW-0808">Transferase</keyword>
<dbReference type="Proteomes" id="UP000004691">
    <property type="component" value="Unassembled WGS sequence"/>
</dbReference>
<dbReference type="PROSITE" id="PS51186">
    <property type="entry name" value="GNAT"/>
    <property type="match status" value="1"/>
</dbReference>
<dbReference type="InterPro" id="IPR016181">
    <property type="entry name" value="Acyl_CoA_acyltransferase"/>
</dbReference>
<dbReference type="GO" id="GO:0016747">
    <property type="term" value="F:acyltransferase activity, transferring groups other than amino-acyl groups"/>
    <property type="evidence" value="ECO:0007669"/>
    <property type="project" value="InterPro"/>
</dbReference>
<dbReference type="AlphaFoldDB" id="I0V251"/>
<evidence type="ECO:0000313" key="6">
    <source>
        <dbReference type="Proteomes" id="UP000004691"/>
    </source>
</evidence>
<evidence type="ECO:0000256" key="1">
    <source>
        <dbReference type="ARBA" id="ARBA00022679"/>
    </source>
</evidence>
<reference evidence="5 6" key="1">
    <citation type="submission" date="2012-01" db="EMBL/GenBank/DDBJ databases">
        <title>Improved High-Quality Draft sequence of Saccharomonospora xinjiangensis XJ-54.</title>
        <authorList>
            <consortium name="US DOE Joint Genome Institute"/>
            <person name="Lucas S."/>
            <person name="Han J."/>
            <person name="Lapidus A."/>
            <person name="Cheng J.-F."/>
            <person name="Goodwin L."/>
            <person name="Pitluck S."/>
            <person name="Peters L."/>
            <person name="Mikhailova N."/>
            <person name="Teshima H."/>
            <person name="Detter J.C."/>
            <person name="Han C."/>
            <person name="Tapia R."/>
            <person name="Land M."/>
            <person name="Hauser L."/>
            <person name="Kyrpides N."/>
            <person name="Ivanova N."/>
            <person name="Pagani I."/>
            <person name="Brambilla E.-M."/>
            <person name="Klenk H.-P."/>
            <person name="Woyke T."/>
        </authorList>
    </citation>
    <scope>NUCLEOTIDE SEQUENCE [LARGE SCALE GENOMIC DNA]</scope>
    <source>
        <strain evidence="5 6">XJ-54</strain>
    </source>
</reference>
<dbReference type="PANTHER" id="PTHR43792">
    <property type="entry name" value="GNAT FAMILY, PUTATIVE (AFU_ORTHOLOGUE AFUA_3G00765)-RELATED-RELATED"/>
    <property type="match status" value="1"/>
</dbReference>
<comment type="similarity">
    <text evidence="3">Belongs to the acetyltransferase family. RimJ subfamily.</text>
</comment>
<feature type="domain" description="N-acetyltransferase" evidence="4">
    <location>
        <begin position="17"/>
        <end position="187"/>
    </location>
</feature>
<dbReference type="STRING" id="882086.SacxiDRAFT_1967"/>
<dbReference type="EMBL" id="JH636049">
    <property type="protein sequence ID" value="EID54204.1"/>
    <property type="molecule type" value="Genomic_DNA"/>
</dbReference>
<dbReference type="HOGENOM" id="CLU_013985_3_6_11"/>
<dbReference type="GO" id="GO:0005840">
    <property type="term" value="C:ribosome"/>
    <property type="evidence" value="ECO:0007669"/>
    <property type="project" value="UniProtKB-KW"/>
</dbReference>
<protein>
    <submittedName>
        <fullName evidence="5">Acetyltransferase, ribosomal protein N-acetylase</fullName>
    </submittedName>
</protein>
<dbReference type="SUPFAM" id="SSF55729">
    <property type="entry name" value="Acyl-CoA N-acyltransferases (Nat)"/>
    <property type="match status" value="1"/>
</dbReference>
<accession>I0V251</accession>
<sequence length="195" mass="21843">MTTRHIEGPVALSGRSVLLREFTLADLDGVRGLVGDDRVTHFLSFTARSEEQSRELLRTIVEEARRRPRTEYYLAVTPQEQVDPTGSDKVVGITRLQRTHPHSGRLVYAIAHAYQGRGYARDAVRTVLDFAFGQLGLHRVTAAVGPDNRAGLALVERVGFTREGVLRDHVHTNGAWRDSVLYSMLAPEWRTAREA</sequence>
<evidence type="ECO:0000313" key="5">
    <source>
        <dbReference type="EMBL" id="EID54204.1"/>
    </source>
</evidence>
<keyword evidence="5" id="KW-0687">Ribonucleoprotein</keyword>
<dbReference type="RefSeq" id="WP_006238354.1">
    <property type="nucleotide sequence ID" value="NZ_JH636049.1"/>
</dbReference>
<dbReference type="Pfam" id="PF13302">
    <property type="entry name" value="Acetyltransf_3"/>
    <property type="match status" value="1"/>
</dbReference>
<organism evidence="5 6">
    <name type="scientific">Saccharomonospora xinjiangensis XJ-54</name>
    <dbReference type="NCBI Taxonomy" id="882086"/>
    <lineage>
        <taxon>Bacteria</taxon>
        <taxon>Bacillati</taxon>
        <taxon>Actinomycetota</taxon>
        <taxon>Actinomycetes</taxon>
        <taxon>Pseudonocardiales</taxon>
        <taxon>Pseudonocardiaceae</taxon>
        <taxon>Saccharomonospora</taxon>
    </lineage>
</organism>
<name>I0V251_9PSEU</name>
<evidence type="ECO:0000256" key="3">
    <source>
        <dbReference type="ARBA" id="ARBA00038502"/>
    </source>
</evidence>
<keyword evidence="6" id="KW-1185">Reference proteome</keyword>
<dbReference type="InterPro" id="IPR000182">
    <property type="entry name" value="GNAT_dom"/>
</dbReference>
<proteinExistence type="inferred from homology"/>